<dbReference type="AlphaFoldDB" id="A0A1H5T0P9"/>
<dbReference type="GO" id="GO:0006508">
    <property type="term" value="P:proteolysis"/>
    <property type="evidence" value="ECO:0007669"/>
    <property type="project" value="UniProtKB-KW"/>
</dbReference>
<dbReference type="Gene3D" id="2.40.70.10">
    <property type="entry name" value="Acid Proteases"/>
    <property type="match status" value="1"/>
</dbReference>
<dbReference type="EMBL" id="FNUV01000002">
    <property type="protein sequence ID" value="SEF55617.1"/>
    <property type="molecule type" value="Genomic_DNA"/>
</dbReference>
<dbReference type="Gene3D" id="2.30.42.10">
    <property type="match status" value="1"/>
</dbReference>
<dbReference type="InterPro" id="IPR036034">
    <property type="entry name" value="PDZ_sf"/>
</dbReference>
<dbReference type="RefSeq" id="WP_103915206.1">
    <property type="nucleotide sequence ID" value="NZ_FNUV01000002.1"/>
</dbReference>
<gene>
    <name evidence="1" type="ORF">SAMN05216354_0769</name>
</gene>
<dbReference type="Proteomes" id="UP000236735">
    <property type="component" value="Unassembled WGS sequence"/>
</dbReference>
<organism evidence="1 2">
    <name type="scientific">Xylanibacter ruminicola</name>
    <name type="common">Prevotella ruminicola</name>
    <dbReference type="NCBI Taxonomy" id="839"/>
    <lineage>
        <taxon>Bacteria</taxon>
        <taxon>Pseudomonadati</taxon>
        <taxon>Bacteroidota</taxon>
        <taxon>Bacteroidia</taxon>
        <taxon>Bacteroidales</taxon>
        <taxon>Prevotellaceae</taxon>
        <taxon>Xylanibacter</taxon>
    </lineage>
</organism>
<reference evidence="1 2" key="1">
    <citation type="submission" date="2016-10" db="EMBL/GenBank/DDBJ databases">
        <authorList>
            <person name="de Groot N.N."/>
        </authorList>
    </citation>
    <scope>NUCLEOTIDE SEQUENCE [LARGE SCALE GENOMIC DNA]</scope>
    <source>
        <strain evidence="1 2">AR32</strain>
    </source>
</reference>
<dbReference type="GO" id="GO:0008233">
    <property type="term" value="F:peptidase activity"/>
    <property type="evidence" value="ECO:0007669"/>
    <property type="project" value="UniProtKB-KW"/>
</dbReference>
<name>A0A1H5T0P9_XYLRU</name>
<evidence type="ECO:0000313" key="1">
    <source>
        <dbReference type="EMBL" id="SEF55617.1"/>
    </source>
</evidence>
<dbReference type="SUPFAM" id="SSF50156">
    <property type="entry name" value="PDZ domain-like"/>
    <property type="match status" value="1"/>
</dbReference>
<dbReference type="InterPro" id="IPR021109">
    <property type="entry name" value="Peptidase_aspartic_dom_sf"/>
</dbReference>
<evidence type="ECO:0000313" key="2">
    <source>
        <dbReference type="Proteomes" id="UP000236735"/>
    </source>
</evidence>
<keyword evidence="1" id="KW-0645">Protease</keyword>
<accession>A0A1H5T0P9</accession>
<keyword evidence="1" id="KW-0378">Hydrolase</keyword>
<protein>
    <submittedName>
        <fullName evidence="1">Aspartyl protease</fullName>
    </submittedName>
</protein>
<sequence>MGQRFGTNTIDLEALREFCEHEGKKVIITMMLAFVAMATAAQKKVSWKPFLKAVEFSEKYFVDTIHVKVENGAVIVPVEIAGQERHLLFDTGAEHGFWAGNQENWMKPLSIDSVKASDINGKKEKIAISQIPEIKMGGLRISNYPVHVGGHLGNYICGLFDGLIGFDLVSKGLSIKLDTKDSLLILTDRKGFFDEETKGQPTVKYWLASESYPLVNVDFPFGSANMSFDTGAIGHGIELSQQALTYWLKKGKKKQSAIEAVTVLKDTTFNASFGIFGFDADTLIENILHLPSVQMSSLTIKDAYASTANKVKHIGSALLKHASLIIDGPKKHYVFLPHDGTSSITLNDKDAHSQNFVPSDSTGMLRAVIRKGSAAYEKGIRTGDYLIEVEGIPIDDLCTFTAIRSRKKPGEETHFVFRSPDGTEKRVVIARTE</sequence>
<proteinExistence type="predicted"/>
<dbReference type="SUPFAM" id="SSF50630">
    <property type="entry name" value="Acid proteases"/>
    <property type="match status" value="1"/>
</dbReference>